<evidence type="ECO:0000256" key="2">
    <source>
        <dbReference type="ARBA" id="ARBA00022679"/>
    </source>
</evidence>
<reference evidence="6" key="1">
    <citation type="submission" date="2025-08" db="UniProtKB">
        <authorList>
            <consortium name="RefSeq"/>
        </authorList>
    </citation>
    <scope>IDENTIFICATION</scope>
    <source>
        <tissue evidence="6">Fruit stalk</tissue>
    </source>
</reference>
<dbReference type="GeneID" id="111301792"/>
<keyword evidence="5" id="KW-1185">Reference proteome</keyword>
<name>A0A6P5ZL39_DURZI</name>
<dbReference type="GO" id="GO:0016020">
    <property type="term" value="C:membrane"/>
    <property type="evidence" value="ECO:0007669"/>
    <property type="project" value="UniProtKB-SubCell"/>
</dbReference>
<evidence type="ECO:0000256" key="3">
    <source>
        <dbReference type="ARBA" id="ARBA00023180"/>
    </source>
</evidence>
<keyword evidence="3 4" id="KW-0325">Glycoprotein</keyword>
<dbReference type="GO" id="GO:0005802">
    <property type="term" value="C:trans-Golgi network"/>
    <property type="evidence" value="ECO:0007669"/>
    <property type="project" value="TreeGrafter"/>
</dbReference>
<comment type="similarity">
    <text evidence="4">Belongs to the methyltransferase superfamily.</text>
</comment>
<dbReference type="OrthoDB" id="2013972at2759"/>
<keyword evidence="4" id="KW-0735">Signal-anchor</keyword>
<dbReference type="GO" id="GO:0032259">
    <property type="term" value="P:methylation"/>
    <property type="evidence" value="ECO:0007669"/>
    <property type="project" value="UniProtKB-KW"/>
</dbReference>
<proteinExistence type="inferred from homology"/>
<evidence type="ECO:0000256" key="1">
    <source>
        <dbReference type="ARBA" id="ARBA00022603"/>
    </source>
</evidence>
<dbReference type="GO" id="GO:0005768">
    <property type="term" value="C:endosome"/>
    <property type="evidence" value="ECO:0007669"/>
    <property type="project" value="TreeGrafter"/>
</dbReference>
<keyword evidence="2 4" id="KW-0808">Transferase</keyword>
<dbReference type="GO" id="GO:0008168">
    <property type="term" value="F:methyltransferase activity"/>
    <property type="evidence" value="ECO:0007669"/>
    <property type="project" value="UniProtKB-UniRule"/>
</dbReference>
<dbReference type="PANTHER" id="PTHR10108">
    <property type="entry name" value="SAM-DEPENDENT METHYLTRANSFERASE"/>
    <property type="match status" value="1"/>
</dbReference>
<dbReference type="Proteomes" id="UP000515121">
    <property type="component" value="Unplaced"/>
</dbReference>
<comment type="subcellular location">
    <subcellularLocation>
        <location evidence="4">Membrane</location>
        <topology evidence="4">Single-pass type II membrane protein</topology>
    </subcellularLocation>
</comment>
<evidence type="ECO:0000256" key="4">
    <source>
        <dbReference type="RuleBase" id="RU366043"/>
    </source>
</evidence>
<organism evidence="5 6">
    <name type="scientific">Durio zibethinus</name>
    <name type="common">Durian</name>
    <dbReference type="NCBI Taxonomy" id="66656"/>
    <lineage>
        <taxon>Eukaryota</taxon>
        <taxon>Viridiplantae</taxon>
        <taxon>Streptophyta</taxon>
        <taxon>Embryophyta</taxon>
        <taxon>Tracheophyta</taxon>
        <taxon>Spermatophyta</taxon>
        <taxon>Magnoliopsida</taxon>
        <taxon>eudicotyledons</taxon>
        <taxon>Gunneridae</taxon>
        <taxon>Pentapetalae</taxon>
        <taxon>rosids</taxon>
        <taxon>malvids</taxon>
        <taxon>Malvales</taxon>
        <taxon>Malvaceae</taxon>
        <taxon>Helicteroideae</taxon>
        <taxon>Durio</taxon>
    </lineage>
</organism>
<dbReference type="InterPro" id="IPR004159">
    <property type="entry name" value="Put_SAM_MeTrfase"/>
</dbReference>
<accession>A0A6P5ZL39</accession>
<dbReference type="RefSeq" id="XP_022753494.1">
    <property type="nucleotide sequence ID" value="XM_022897759.1"/>
</dbReference>
<dbReference type="KEGG" id="dzi:111301792"/>
<dbReference type="Pfam" id="PF03141">
    <property type="entry name" value="Methyltransf_29"/>
    <property type="match status" value="1"/>
</dbReference>
<keyword evidence="1 4" id="KW-0489">Methyltransferase</keyword>
<evidence type="ECO:0000313" key="6">
    <source>
        <dbReference type="RefSeq" id="XP_022753494.1"/>
    </source>
</evidence>
<gene>
    <name evidence="6" type="primary">LOC111301792</name>
</gene>
<dbReference type="PANTHER" id="PTHR10108:SF1144">
    <property type="entry name" value="METHYLTRANSFERASE PMT10-RELATED"/>
    <property type="match status" value="1"/>
</dbReference>
<evidence type="ECO:0000313" key="5">
    <source>
        <dbReference type="Proteomes" id="UP000515121"/>
    </source>
</evidence>
<keyword evidence="4" id="KW-0812">Transmembrane</keyword>
<protein>
    <recommendedName>
        <fullName evidence="4">Methyltransferase</fullName>
        <ecNumber evidence="4">2.1.1.-</ecNumber>
    </recommendedName>
</protein>
<dbReference type="AlphaFoldDB" id="A0A6P5ZL39"/>
<dbReference type="EC" id="2.1.1.-" evidence="4"/>
<sequence>MILNFFPGCEQFDTYPRTYELLHATCIFSVEKKRLNMSTIMLEMDWMLRPGGRVYVRDSVSVMGELQEIATAMEWVLHYMKLVKVHIRENFNLRNVCDVLVG</sequence>